<sequence>MESLVSFLGVATSGSTVSTAIDNMFDISFSSVILVVALCFLGTNLVSNLTERNSPLEYVTTFSSLFIGALLANSLISGIVLPVNSDLAQTAIAANVGMTISGLLVLAVYGREGFLNK</sequence>
<proteinExistence type="predicted"/>
<organism evidence="2">
    <name type="scientific">hydrothermal vent metagenome</name>
    <dbReference type="NCBI Taxonomy" id="652676"/>
    <lineage>
        <taxon>unclassified sequences</taxon>
        <taxon>metagenomes</taxon>
        <taxon>ecological metagenomes</taxon>
    </lineage>
</organism>
<feature type="transmembrane region" description="Helical" evidence="1">
    <location>
        <begin position="58"/>
        <end position="81"/>
    </location>
</feature>
<name>A0A3B0T1B7_9ZZZZ</name>
<evidence type="ECO:0000256" key="1">
    <source>
        <dbReference type="SAM" id="Phobius"/>
    </source>
</evidence>
<accession>A0A3B0T1B7</accession>
<keyword evidence="1" id="KW-1133">Transmembrane helix</keyword>
<keyword evidence="1" id="KW-0812">Transmembrane</keyword>
<protein>
    <submittedName>
        <fullName evidence="2">Uncharacterized protein</fullName>
    </submittedName>
</protein>
<reference evidence="2" key="1">
    <citation type="submission" date="2018-06" db="EMBL/GenBank/DDBJ databases">
        <authorList>
            <person name="Zhirakovskaya E."/>
        </authorList>
    </citation>
    <scope>NUCLEOTIDE SEQUENCE</scope>
</reference>
<gene>
    <name evidence="2" type="ORF">MNBD_ALPHA08-869</name>
</gene>
<evidence type="ECO:0000313" key="2">
    <source>
        <dbReference type="EMBL" id="VAW02594.1"/>
    </source>
</evidence>
<keyword evidence="1" id="KW-0472">Membrane</keyword>
<feature type="transmembrane region" description="Helical" evidence="1">
    <location>
        <begin position="29"/>
        <end position="46"/>
    </location>
</feature>
<dbReference type="EMBL" id="UOEC01000200">
    <property type="protein sequence ID" value="VAW02594.1"/>
    <property type="molecule type" value="Genomic_DNA"/>
</dbReference>
<dbReference type="AlphaFoldDB" id="A0A3B0T1B7"/>
<feature type="transmembrane region" description="Helical" evidence="1">
    <location>
        <begin position="87"/>
        <end position="109"/>
    </location>
</feature>